<name>A0AA37T2G8_9ALTE</name>
<dbReference type="InterPro" id="IPR021309">
    <property type="entry name" value="YgaP-like_TM"/>
</dbReference>
<dbReference type="PANTHER" id="PTHR43031">
    <property type="entry name" value="FAD-DEPENDENT OXIDOREDUCTASE"/>
    <property type="match status" value="1"/>
</dbReference>
<dbReference type="Pfam" id="PF00581">
    <property type="entry name" value="Rhodanese"/>
    <property type="match status" value="1"/>
</dbReference>
<evidence type="ECO:0000313" key="3">
    <source>
        <dbReference type="EMBL" id="GLR70450.1"/>
    </source>
</evidence>
<dbReference type="RefSeq" id="WP_284216747.1">
    <property type="nucleotide sequence ID" value="NZ_BSOT01000005.1"/>
</dbReference>
<dbReference type="Pfam" id="PF11127">
    <property type="entry name" value="YgaP-like_TM"/>
    <property type="match status" value="1"/>
</dbReference>
<dbReference type="SMART" id="SM00450">
    <property type="entry name" value="RHOD"/>
    <property type="match status" value="1"/>
</dbReference>
<keyword evidence="1" id="KW-0472">Membrane</keyword>
<dbReference type="PANTHER" id="PTHR43031:SF1">
    <property type="entry name" value="PYRIDINE NUCLEOTIDE-DISULPHIDE OXIDOREDUCTASE"/>
    <property type="match status" value="1"/>
</dbReference>
<dbReference type="InterPro" id="IPR036873">
    <property type="entry name" value="Rhodanese-like_dom_sf"/>
</dbReference>
<dbReference type="SUPFAM" id="SSF52821">
    <property type="entry name" value="Rhodanese/Cell cycle control phosphatase"/>
    <property type="match status" value="1"/>
</dbReference>
<feature type="transmembrane region" description="Helical" evidence="1">
    <location>
        <begin position="116"/>
        <end position="134"/>
    </location>
</feature>
<dbReference type="Gene3D" id="3.40.250.10">
    <property type="entry name" value="Rhodanese-like domain"/>
    <property type="match status" value="1"/>
</dbReference>
<dbReference type="Proteomes" id="UP001156601">
    <property type="component" value="Unassembled WGS sequence"/>
</dbReference>
<comment type="caution">
    <text evidence="3">The sequence shown here is derived from an EMBL/GenBank/DDBJ whole genome shotgun (WGS) entry which is preliminary data.</text>
</comment>
<reference evidence="3" key="1">
    <citation type="journal article" date="2014" name="Int. J. Syst. Evol. Microbiol.">
        <title>Complete genome sequence of Corynebacterium casei LMG S-19264T (=DSM 44701T), isolated from a smear-ripened cheese.</title>
        <authorList>
            <consortium name="US DOE Joint Genome Institute (JGI-PGF)"/>
            <person name="Walter F."/>
            <person name="Albersmeier A."/>
            <person name="Kalinowski J."/>
            <person name="Ruckert C."/>
        </authorList>
    </citation>
    <scope>NUCLEOTIDE SEQUENCE</scope>
    <source>
        <strain evidence="3">NBRC 110023</strain>
    </source>
</reference>
<feature type="transmembrane region" description="Helical" evidence="1">
    <location>
        <begin position="140"/>
        <end position="165"/>
    </location>
</feature>
<sequence length="171" mass="18246">MGYQNISARDAQQWLSNGEAVFIDVREPAEFANKHIEGAKLIPLGKISAKDLPSTNKKIIIYCQKGLRGNSACAKVTKQSNEATVYNLEGGIQSWVDAGFHTIKGESKVLPIDRQVQLTIGLLALTGSIAGHFISPAFLLIPAFLGAGLIFAGLSGTCGLAVLLAKLPWNQ</sequence>
<keyword evidence="1" id="KW-0812">Transmembrane</keyword>
<dbReference type="Gene3D" id="6.10.140.1340">
    <property type="match status" value="1"/>
</dbReference>
<protein>
    <submittedName>
        <fullName evidence="3">Membrane protein</fullName>
    </submittedName>
</protein>
<feature type="domain" description="Rhodanese" evidence="2">
    <location>
        <begin position="16"/>
        <end position="104"/>
    </location>
</feature>
<evidence type="ECO:0000256" key="1">
    <source>
        <dbReference type="SAM" id="Phobius"/>
    </source>
</evidence>
<evidence type="ECO:0000259" key="2">
    <source>
        <dbReference type="PROSITE" id="PS50206"/>
    </source>
</evidence>
<dbReference type="AlphaFoldDB" id="A0AA37T2G8"/>
<dbReference type="InterPro" id="IPR001763">
    <property type="entry name" value="Rhodanese-like_dom"/>
</dbReference>
<gene>
    <name evidence="3" type="ORF">GCM10007852_13580</name>
</gene>
<reference evidence="3" key="2">
    <citation type="submission" date="2023-01" db="EMBL/GenBank/DDBJ databases">
        <title>Draft genome sequence of Agaribacter marinus strain NBRC 110023.</title>
        <authorList>
            <person name="Sun Q."/>
            <person name="Mori K."/>
        </authorList>
    </citation>
    <scope>NUCLEOTIDE SEQUENCE</scope>
    <source>
        <strain evidence="3">NBRC 110023</strain>
    </source>
</reference>
<dbReference type="EMBL" id="BSOT01000005">
    <property type="protein sequence ID" value="GLR70450.1"/>
    <property type="molecule type" value="Genomic_DNA"/>
</dbReference>
<keyword evidence="4" id="KW-1185">Reference proteome</keyword>
<evidence type="ECO:0000313" key="4">
    <source>
        <dbReference type="Proteomes" id="UP001156601"/>
    </source>
</evidence>
<dbReference type="PROSITE" id="PS50206">
    <property type="entry name" value="RHODANESE_3"/>
    <property type="match status" value="1"/>
</dbReference>
<proteinExistence type="predicted"/>
<organism evidence="3 4">
    <name type="scientific">Agaribacter marinus</name>
    <dbReference type="NCBI Taxonomy" id="1431249"/>
    <lineage>
        <taxon>Bacteria</taxon>
        <taxon>Pseudomonadati</taxon>
        <taxon>Pseudomonadota</taxon>
        <taxon>Gammaproteobacteria</taxon>
        <taxon>Alteromonadales</taxon>
        <taxon>Alteromonadaceae</taxon>
        <taxon>Agaribacter</taxon>
    </lineage>
</organism>
<dbReference type="InterPro" id="IPR050229">
    <property type="entry name" value="GlpE_sulfurtransferase"/>
</dbReference>
<keyword evidence="1" id="KW-1133">Transmembrane helix</keyword>
<dbReference type="CDD" id="cd00158">
    <property type="entry name" value="RHOD"/>
    <property type="match status" value="1"/>
</dbReference>
<accession>A0AA37T2G8</accession>